<accession>A0AAC9LF79</accession>
<evidence type="ECO:0000313" key="4">
    <source>
        <dbReference type="Proteomes" id="UP000185511"/>
    </source>
</evidence>
<protein>
    <submittedName>
        <fullName evidence="3">Uncharacterized protein</fullName>
    </submittedName>
</protein>
<gene>
    <name evidence="3" type="ORF">UA74_22865</name>
</gene>
<keyword evidence="2" id="KW-1133">Transmembrane helix</keyword>
<evidence type="ECO:0000256" key="2">
    <source>
        <dbReference type="SAM" id="Phobius"/>
    </source>
</evidence>
<evidence type="ECO:0000313" key="3">
    <source>
        <dbReference type="EMBL" id="APU16591.1"/>
    </source>
</evidence>
<keyword evidence="4" id="KW-1185">Reference proteome</keyword>
<feature type="transmembrane region" description="Helical" evidence="2">
    <location>
        <begin position="32"/>
        <end position="55"/>
    </location>
</feature>
<dbReference type="EMBL" id="CP016076">
    <property type="protein sequence ID" value="APU16591.1"/>
    <property type="molecule type" value="Genomic_DNA"/>
</dbReference>
<organism evidence="3 4">
    <name type="scientific">Actinoalloteichus fjordicus</name>
    <dbReference type="NCBI Taxonomy" id="1612552"/>
    <lineage>
        <taxon>Bacteria</taxon>
        <taxon>Bacillati</taxon>
        <taxon>Actinomycetota</taxon>
        <taxon>Actinomycetes</taxon>
        <taxon>Pseudonocardiales</taxon>
        <taxon>Pseudonocardiaceae</taxon>
        <taxon>Actinoalloteichus</taxon>
    </lineage>
</organism>
<keyword evidence="2" id="KW-0812">Transmembrane</keyword>
<dbReference type="AlphaFoldDB" id="A0AAC9LF79"/>
<dbReference type="Proteomes" id="UP000185511">
    <property type="component" value="Chromosome"/>
</dbReference>
<feature type="region of interest" description="Disordered" evidence="1">
    <location>
        <begin position="77"/>
        <end position="133"/>
    </location>
</feature>
<evidence type="ECO:0000256" key="1">
    <source>
        <dbReference type="SAM" id="MobiDB-lite"/>
    </source>
</evidence>
<keyword evidence="2" id="KW-0472">Membrane</keyword>
<name>A0AAC9LF79_9PSEU</name>
<proteinExistence type="predicted"/>
<sequence>MSDRVVSLIRTVIPVWWGSILAWLVSLGLPDGIAGAAADLGPLLVGLTIAGWYALARWLESRLPTWLVRVLFGSSRAPSYPAAPSGAGPATPDAVPTPAAAQPATAGNGAQTTDAAPGADAAEGGSSTDGRAG</sequence>
<dbReference type="RefSeq" id="WP_198042826.1">
    <property type="nucleotide sequence ID" value="NZ_CP016076.1"/>
</dbReference>
<dbReference type="KEGG" id="acad:UA74_22865"/>
<feature type="compositionally biased region" description="Low complexity" evidence="1">
    <location>
        <begin position="77"/>
        <end position="125"/>
    </location>
</feature>
<feature type="transmembrane region" description="Helical" evidence="2">
    <location>
        <begin position="7"/>
        <end position="26"/>
    </location>
</feature>
<reference evidence="4" key="1">
    <citation type="submission" date="2016-06" db="EMBL/GenBank/DDBJ databases">
        <title>Complete genome sequence of Actinoalloteichus fjordicus DSM 46855 (=ADI127-17), type strain of the new species Actinoalloteichus fjordicus.</title>
        <authorList>
            <person name="Ruckert C."/>
            <person name="Nouioui I."/>
            <person name="Willmese J."/>
            <person name="van Wezel G."/>
            <person name="Klenk H.-P."/>
            <person name="Kalinowski J."/>
            <person name="Zotchev S.B."/>
        </authorList>
    </citation>
    <scope>NUCLEOTIDE SEQUENCE [LARGE SCALE GENOMIC DNA]</scope>
    <source>
        <strain evidence="4">ADI127-7</strain>
    </source>
</reference>